<keyword evidence="6" id="KW-1185">Reference proteome</keyword>
<dbReference type="InterPro" id="IPR011990">
    <property type="entry name" value="TPR-like_helical_dom_sf"/>
</dbReference>
<name>A0A930YLP7_9ACTN</name>
<dbReference type="InterPro" id="IPR041664">
    <property type="entry name" value="AAA_16"/>
</dbReference>
<dbReference type="AlphaFoldDB" id="A0A930YLP7"/>
<dbReference type="GO" id="GO:0004016">
    <property type="term" value="F:adenylate cyclase activity"/>
    <property type="evidence" value="ECO:0007669"/>
    <property type="project" value="TreeGrafter"/>
</dbReference>
<comment type="caution">
    <text evidence="5">The sequence shown here is derived from an EMBL/GenBank/DDBJ whole genome shotgun (WGS) entry which is preliminary data.</text>
</comment>
<evidence type="ECO:0000313" key="6">
    <source>
        <dbReference type="Proteomes" id="UP000640489"/>
    </source>
</evidence>
<keyword evidence="3" id="KW-0175">Coiled coil</keyword>
<gene>
    <name evidence="5" type="ORF">ISU07_17005</name>
</gene>
<dbReference type="RefSeq" id="WP_194708018.1">
    <property type="nucleotide sequence ID" value="NZ_JADKPN010000011.1"/>
</dbReference>
<dbReference type="SUPFAM" id="SSF48452">
    <property type="entry name" value="TPR-like"/>
    <property type="match status" value="1"/>
</dbReference>
<evidence type="ECO:0000313" key="5">
    <source>
        <dbReference type="EMBL" id="MBF4764835.1"/>
    </source>
</evidence>
<evidence type="ECO:0000256" key="2">
    <source>
        <dbReference type="ARBA" id="ARBA00022840"/>
    </source>
</evidence>
<dbReference type="PANTHER" id="PTHR16305:SF28">
    <property type="entry name" value="GUANYLATE CYCLASE DOMAIN-CONTAINING PROTEIN"/>
    <property type="match status" value="1"/>
</dbReference>
<reference evidence="5" key="1">
    <citation type="submission" date="2020-11" db="EMBL/GenBank/DDBJ databases">
        <title>Nocardioides sp. nov., isolated from Soil of Cynanchum wilfordii Hemsley rhizosphere.</title>
        <authorList>
            <person name="Lee J.-S."/>
            <person name="Suh M.K."/>
            <person name="Kim J.-S."/>
        </authorList>
    </citation>
    <scope>NUCLEOTIDE SEQUENCE</scope>
    <source>
        <strain evidence="5">KCTC 19275</strain>
    </source>
</reference>
<dbReference type="GO" id="GO:0009190">
    <property type="term" value="P:cyclic nucleotide biosynthetic process"/>
    <property type="evidence" value="ECO:0007669"/>
    <property type="project" value="InterPro"/>
</dbReference>
<dbReference type="Gene3D" id="1.25.40.10">
    <property type="entry name" value="Tetratricopeptide repeat domain"/>
    <property type="match status" value="1"/>
</dbReference>
<evidence type="ECO:0000256" key="3">
    <source>
        <dbReference type="SAM" id="Coils"/>
    </source>
</evidence>
<evidence type="ECO:0000256" key="1">
    <source>
        <dbReference type="ARBA" id="ARBA00022741"/>
    </source>
</evidence>
<dbReference type="InterPro" id="IPR027417">
    <property type="entry name" value="P-loop_NTPase"/>
</dbReference>
<accession>A0A930YLP7</accession>
<dbReference type="Pfam" id="PF13191">
    <property type="entry name" value="AAA_16"/>
    <property type="match status" value="1"/>
</dbReference>
<dbReference type="Gene3D" id="3.30.70.1230">
    <property type="entry name" value="Nucleotide cyclase"/>
    <property type="match status" value="2"/>
</dbReference>
<dbReference type="EMBL" id="JADKPN010000011">
    <property type="protein sequence ID" value="MBF4764835.1"/>
    <property type="molecule type" value="Genomic_DNA"/>
</dbReference>
<evidence type="ECO:0000259" key="4">
    <source>
        <dbReference type="PROSITE" id="PS50125"/>
    </source>
</evidence>
<dbReference type="GO" id="GO:0035556">
    <property type="term" value="P:intracellular signal transduction"/>
    <property type="evidence" value="ECO:0007669"/>
    <property type="project" value="InterPro"/>
</dbReference>
<dbReference type="PANTHER" id="PTHR16305">
    <property type="entry name" value="TESTICULAR SOLUBLE ADENYLYL CYCLASE"/>
    <property type="match status" value="1"/>
</dbReference>
<dbReference type="GO" id="GO:0005524">
    <property type="term" value="F:ATP binding"/>
    <property type="evidence" value="ECO:0007669"/>
    <property type="project" value="UniProtKB-KW"/>
</dbReference>
<feature type="coiled-coil region" evidence="3">
    <location>
        <begin position="1126"/>
        <end position="1153"/>
    </location>
</feature>
<keyword evidence="1" id="KW-0547">Nucleotide-binding</keyword>
<organism evidence="5 6">
    <name type="scientific">Nocardioides islandensis</name>
    <dbReference type="NCBI Taxonomy" id="433663"/>
    <lineage>
        <taxon>Bacteria</taxon>
        <taxon>Bacillati</taxon>
        <taxon>Actinomycetota</taxon>
        <taxon>Actinomycetes</taxon>
        <taxon>Propionibacteriales</taxon>
        <taxon>Nocardioidaceae</taxon>
        <taxon>Nocardioides</taxon>
    </lineage>
</organism>
<dbReference type="SUPFAM" id="SSF52540">
    <property type="entry name" value="P-loop containing nucleoside triphosphate hydrolases"/>
    <property type="match status" value="1"/>
</dbReference>
<feature type="domain" description="Guanylate cyclase" evidence="4">
    <location>
        <begin position="35"/>
        <end position="170"/>
    </location>
</feature>
<dbReference type="Proteomes" id="UP000640489">
    <property type="component" value="Unassembled WGS sequence"/>
</dbReference>
<dbReference type="GO" id="GO:0005737">
    <property type="term" value="C:cytoplasm"/>
    <property type="evidence" value="ECO:0007669"/>
    <property type="project" value="TreeGrafter"/>
</dbReference>
<dbReference type="SMART" id="SM00044">
    <property type="entry name" value="CYCc"/>
    <property type="match status" value="1"/>
</dbReference>
<sequence length="1278" mass="135470">MGGGSGDALRPYVPGVAVEWLSRQPEDRHRSVEGTLAFVDISGFTALARRLTRQGAVGSEELSDILDAVFGALLAHARHEGGDLVKWGGDAVLLLFTGDDHATRAARASVDMRNELRSAGRARSSAGAVSLRMSVGIHTGAFDFFLVGDPRIHRELVISGPAASRCAEMEALATASQILLSADTAAALDPRLLGEPVGEGRLLRSRPPSAEAYPELQVDGDTVDVAQLLSPPLRQHLLAAAGTSEHRTVGVSFVEFSGTDTLLAEQGPDALAAALDEMVRNAQDACASHGVTFLESDINRDGGKLMLVAGAPGGGRDVDDRALGAARLIVDRAGALSLRAGVNRGGVYGGDFGPSFRRTYSIKGDAINLAARVMGKTPSGDVLATADVIGHLRRPVEATPVPPFMVKGVTRPVEASSVTALGDETGIDTAAPRGATPIRAAELARLRPLLERTREGHGAVAQVVADPGLGKSAFVAAVVEEAGGHAVLRGTSGHFGGAVTYGAVRRLLRDVAGVGGGTPRDEVVAAVRAVVGECSPELLPYFPLLGAVLDVRIADTPETRDLDERFRAGKVVETVVSFLRAALDAPTLLVFEDVDEMDESSAIIVAELAAAAAERPWVVLTSRQRGPAGLSLPEDVEVEEIELLPLGHDESVALLESWSVEEPVSPHLLEAIAVKAGGNPLFMEALLDVARERGSIADLPDSVGAVVAGQIDQLAPRDRTVLRFASVLGDQFSFSLLHEMVGDEGWKLEPADLRRLDQFVEPEGADDVWWRFTNAVVRDTAYAGLPFRLRRRMHRHVGDVLEKLTTDPDQAAAELATHFWEAGDYERSWRYGRTAGERARGVYSYAAALEEYRRAVTSALAAGGVPRAEVAEVLEATGDVAELAGLSREAIGAYRRAREFARADPVAVATLMFKEVGIHQRIGQLTTALRIVAHARGLVREESSRASAVRSQLTSRLAFFNYLRARHGEALKWSALAVLEAQTSGDDLAVASAFNVRDLVLTGAGQSGDQPFGELALASYEKAGDLVMMSRCLINLAIRALQEGRWPLAQERLERAAELMVRVGDTANGALAAYNLADLAIRQGRYDRAEGHLLHAARYARVADDVELLALVDRETARVRVGQGRVDEARAALVKARAELLAAELEHELIEVEVGLADCSLIEGDLDAARQIAVGALAAVAAVGPETAEGGLRLLAGVIALRQGDPEAAEASFKRGLAAADAGEGGCVRALNLLGRSLARAASGAPYEEALDGALATLRDLEVEVLPHGLDELVRQVR</sequence>
<dbReference type="Pfam" id="PF00211">
    <property type="entry name" value="Guanylate_cyc"/>
    <property type="match status" value="1"/>
</dbReference>
<feature type="domain" description="Guanylate cyclase" evidence="4">
    <location>
        <begin position="250"/>
        <end position="374"/>
    </location>
</feature>
<dbReference type="CDD" id="cd07302">
    <property type="entry name" value="CHD"/>
    <property type="match status" value="2"/>
</dbReference>
<dbReference type="SUPFAM" id="SSF55073">
    <property type="entry name" value="Nucleotide cyclase"/>
    <property type="match status" value="2"/>
</dbReference>
<dbReference type="PROSITE" id="PS50125">
    <property type="entry name" value="GUANYLATE_CYCLASE_2"/>
    <property type="match status" value="2"/>
</dbReference>
<dbReference type="InterPro" id="IPR001054">
    <property type="entry name" value="A/G_cyclase"/>
</dbReference>
<protein>
    <submittedName>
        <fullName evidence="5">AAA family ATPase</fullName>
    </submittedName>
</protein>
<keyword evidence="2" id="KW-0067">ATP-binding</keyword>
<proteinExistence type="predicted"/>
<dbReference type="InterPro" id="IPR029787">
    <property type="entry name" value="Nucleotide_cyclase"/>
</dbReference>